<dbReference type="AlphaFoldDB" id="W5JLD4"/>
<reference evidence="3" key="4">
    <citation type="submission" date="2015-06" db="UniProtKB">
        <authorList>
            <consortium name="EnsemblMetazoa"/>
        </authorList>
    </citation>
    <scope>IDENTIFICATION</scope>
</reference>
<reference evidence="2 4" key="1">
    <citation type="journal article" date="2010" name="BMC Genomics">
        <title>Combination of measures distinguishes pre-miRNAs from other stem-loops in the genome of the newly sequenced Anopheles darlingi.</title>
        <authorList>
            <person name="Mendes N.D."/>
            <person name="Freitas A.T."/>
            <person name="Vasconcelos A.T."/>
            <person name="Sagot M.F."/>
        </authorList>
    </citation>
    <scope>NUCLEOTIDE SEQUENCE</scope>
</reference>
<name>W5JLD4_ANODA</name>
<evidence type="ECO:0000313" key="3">
    <source>
        <dbReference type="EnsemblMetazoa" id="ADAC004704-PA"/>
    </source>
</evidence>
<reference evidence="2" key="3">
    <citation type="journal article" date="2013" name="Nucleic Acids Res.">
        <title>The genome of Anopheles darlingi, the main neotropical malaria vector.</title>
        <authorList>
            <person name="Marinotti O."/>
            <person name="Cerqueira G.C."/>
            <person name="de Almeida L.G."/>
            <person name="Ferro M.I."/>
            <person name="Loreto E.L."/>
            <person name="Zaha A."/>
            <person name="Teixeira S.M."/>
            <person name="Wespiser A.R."/>
            <person name="Almeida E Silva A."/>
            <person name="Schlindwein A.D."/>
            <person name="Pacheco A.C."/>
            <person name="Silva A.L."/>
            <person name="Graveley B.R."/>
            <person name="Walenz B.P."/>
            <person name="Lima Bde A."/>
            <person name="Ribeiro C.A."/>
            <person name="Nunes-Silva C.G."/>
            <person name="de Carvalho C.R."/>
            <person name="Soares C.M."/>
            <person name="de Menezes C.B."/>
            <person name="Matiolli C."/>
            <person name="Caffrey D."/>
            <person name="Araujo D.A."/>
            <person name="de Oliveira D.M."/>
            <person name="Golenbock D."/>
            <person name="Grisard E.C."/>
            <person name="Fantinatti-Garboggini F."/>
            <person name="de Carvalho F.M."/>
            <person name="Barcellos F.G."/>
            <person name="Prosdocimi F."/>
            <person name="May G."/>
            <person name="Azevedo Junior G.M."/>
            <person name="Guimaraes G.M."/>
            <person name="Goldman G.H."/>
            <person name="Padilha I.Q."/>
            <person name="Batista Jda S."/>
            <person name="Ferro J.A."/>
            <person name="Ribeiro J.M."/>
            <person name="Fietto J.L."/>
            <person name="Dabbas K.M."/>
            <person name="Cerdeira L."/>
            <person name="Agnez-Lima L.F."/>
            <person name="Brocchi M."/>
            <person name="de Carvalho M.O."/>
            <person name="Teixeira Mde M."/>
            <person name="Diniz Maia Mde M."/>
            <person name="Goldman M.H."/>
            <person name="Cruz Schneider M.P."/>
            <person name="Felipe M.S."/>
            <person name="Hungria M."/>
            <person name="Nicolas M.F."/>
            <person name="Pereira M."/>
            <person name="Montes M.A."/>
            <person name="Cantao M.E."/>
            <person name="Vincentz M."/>
            <person name="Rafael M.S."/>
            <person name="Silverman N."/>
            <person name="Stoco P.H."/>
            <person name="Souza R.C."/>
            <person name="Vicentini R."/>
            <person name="Gazzinelli R.T."/>
            <person name="Neves Rde O."/>
            <person name="Silva R."/>
            <person name="Astolfi-Filho S."/>
            <person name="Maciel T.E."/>
            <person name="Urmenyi T.P."/>
            <person name="Tadei W.P."/>
            <person name="Camargo E.P."/>
            <person name="de Vasconcelos A.T."/>
        </authorList>
    </citation>
    <scope>NUCLEOTIDE SEQUENCE</scope>
</reference>
<dbReference type="Proteomes" id="UP000000673">
    <property type="component" value="Unassembled WGS sequence"/>
</dbReference>
<accession>W5JLD4</accession>
<evidence type="ECO:0000313" key="2">
    <source>
        <dbReference type="EMBL" id="ETN63584.1"/>
    </source>
</evidence>
<protein>
    <submittedName>
        <fullName evidence="2 3">Uncharacterized protein</fullName>
    </submittedName>
</protein>
<reference evidence="2" key="2">
    <citation type="submission" date="2010-05" db="EMBL/GenBank/DDBJ databases">
        <authorList>
            <person name="Almeida L.G."/>
            <person name="Nicolas M.F."/>
            <person name="Souza R.C."/>
            <person name="Vasconcelos A.T.R."/>
        </authorList>
    </citation>
    <scope>NUCLEOTIDE SEQUENCE</scope>
</reference>
<proteinExistence type="predicted"/>
<dbReference type="VEuPathDB" id="VectorBase:ADAC004704"/>
<evidence type="ECO:0000256" key="1">
    <source>
        <dbReference type="SAM" id="MobiDB-lite"/>
    </source>
</evidence>
<dbReference type="EMBL" id="ADMH02001227">
    <property type="protein sequence ID" value="ETN63584.1"/>
    <property type="molecule type" value="Genomic_DNA"/>
</dbReference>
<organism evidence="2">
    <name type="scientific">Anopheles darlingi</name>
    <name type="common">Mosquito</name>
    <dbReference type="NCBI Taxonomy" id="43151"/>
    <lineage>
        <taxon>Eukaryota</taxon>
        <taxon>Metazoa</taxon>
        <taxon>Ecdysozoa</taxon>
        <taxon>Arthropoda</taxon>
        <taxon>Hexapoda</taxon>
        <taxon>Insecta</taxon>
        <taxon>Pterygota</taxon>
        <taxon>Neoptera</taxon>
        <taxon>Endopterygota</taxon>
        <taxon>Diptera</taxon>
        <taxon>Nematocera</taxon>
        <taxon>Culicoidea</taxon>
        <taxon>Culicidae</taxon>
        <taxon>Anophelinae</taxon>
        <taxon>Anopheles</taxon>
    </lineage>
</organism>
<sequence length="110" mass="12247">MLIVKPDSTLKFLPSVRLINNLNIRKGSRTGNSGNHLEFQVLTQIHMQDRTVTKQNQKSAYSAPTGGNIKKNVGQNQTTTGDRTKANGGSNGNWGPHFKNREHFNSLHFC</sequence>
<keyword evidence="4" id="KW-1185">Reference proteome</keyword>
<feature type="compositionally biased region" description="Polar residues" evidence="1">
    <location>
        <begin position="53"/>
        <end position="62"/>
    </location>
</feature>
<dbReference type="EnsemblMetazoa" id="ADAC004704-RA">
    <property type="protein sequence ID" value="ADAC004704-PA"/>
    <property type="gene ID" value="ADAC004704"/>
</dbReference>
<gene>
    <name evidence="2" type="ORF">AND_004704</name>
</gene>
<dbReference type="eggNOG" id="ENOG502TDJ1">
    <property type="taxonomic scope" value="Eukaryota"/>
</dbReference>
<dbReference type="HOGENOM" id="CLU_2173111_0_0_1"/>
<evidence type="ECO:0000313" key="4">
    <source>
        <dbReference type="Proteomes" id="UP000000673"/>
    </source>
</evidence>
<feature type="region of interest" description="Disordered" evidence="1">
    <location>
        <begin position="53"/>
        <end position="100"/>
    </location>
</feature>
<dbReference type="VEuPathDB" id="VectorBase:ADAR2_007404"/>